<dbReference type="InterPro" id="IPR051459">
    <property type="entry name" value="Cytochrome_c-type_DH"/>
</dbReference>
<dbReference type="RefSeq" id="WP_017927550.1">
    <property type="nucleotide sequence ID" value="NZ_KB822995.1"/>
</dbReference>
<dbReference type="GO" id="GO:0005506">
    <property type="term" value="F:iron ion binding"/>
    <property type="evidence" value="ECO:0007669"/>
    <property type="project" value="InterPro"/>
</dbReference>
<keyword evidence="7 8" id="KW-0408">Iron</keyword>
<name>A0A017HCF4_9RHOB</name>
<evidence type="ECO:0000256" key="5">
    <source>
        <dbReference type="ARBA" id="ARBA00022723"/>
    </source>
</evidence>
<keyword evidence="2" id="KW-0813">Transport</keyword>
<keyword evidence="6" id="KW-0249">Electron transport</keyword>
<feature type="region of interest" description="Disordered" evidence="9">
    <location>
        <begin position="77"/>
        <end position="102"/>
    </location>
</feature>
<keyword evidence="13" id="KW-1185">Reference proteome</keyword>
<dbReference type="Proteomes" id="UP000025047">
    <property type="component" value="Unassembled WGS sequence"/>
</dbReference>
<dbReference type="GO" id="GO:0009055">
    <property type="term" value="F:electron transfer activity"/>
    <property type="evidence" value="ECO:0007669"/>
    <property type="project" value="InterPro"/>
</dbReference>
<dbReference type="PANTHER" id="PTHR35008:SF4">
    <property type="entry name" value="BLL4482 PROTEIN"/>
    <property type="match status" value="1"/>
</dbReference>
<dbReference type="SUPFAM" id="SSF46626">
    <property type="entry name" value="Cytochrome c"/>
    <property type="match status" value="1"/>
</dbReference>
<dbReference type="STRING" id="1122180.Lokhon_03113"/>
<sequence length="169" mass="18006">MRRGLTLGLVTGLAGAAAIAAVAQGLLEEEAKAPEQSQEIAGLSVLGEPVTRDMVEQGGEIYAESCAACHGAKLEGQPDWRRRTEDGRMPAPPHDDSGHTWHHADRDLFTITKHGVGAVVPGYESDMPAFEGLLSDDEIKAVLAYIKTSWSTRERAFQAEVSAGAEGKP</sequence>
<keyword evidence="4" id="KW-0679">Respiratory chain</keyword>
<dbReference type="EMBL" id="APGJ01000007">
    <property type="protein sequence ID" value="EYD71464.1"/>
    <property type="molecule type" value="Genomic_DNA"/>
</dbReference>
<feature type="chain" id="PRO_5001495890" evidence="10">
    <location>
        <begin position="24"/>
        <end position="169"/>
    </location>
</feature>
<evidence type="ECO:0000256" key="10">
    <source>
        <dbReference type="SAM" id="SignalP"/>
    </source>
</evidence>
<dbReference type="InterPro" id="IPR009056">
    <property type="entry name" value="Cyt_c-like_dom"/>
</dbReference>
<accession>A0A017HCF4</accession>
<dbReference type="HOGENOM" id="CLU_127672_2_0_5"/>
<dbReference type="eggNOG" id="COG2010">
    <property type="taxonomic scope" value="Bacteria"/>
</dbReference>
<feature type="domain" description="Cytochrome c" evidence="11">
    <location>
        <begin position="53"/>
        <end position="150"/>
    </location>
</feature>
<proteinExistence type="predicted"/>
<evidence type="ECO:0000256" key="2">
    <source>
        <dbReference type="ARBA" id="ARBA00022448"/>
    </source>
</evidence>
<gene>
    <name evidence="12" type="ORF">Lokhon_03113</name>
</gene>
<dbReference type="PROSITE" id="PS51007">
    <property type="entry name" value="CYTC"/>
    <property type="match status" value="1"/>
</dbReference>
<organism evidence="12 13">
    <name type="scientific">Limimaricola hongkongensis DSM 17492</name>
    <dbReference type="NCBI Taxonomy" id="1122180"/>
    <lineage>
        <taxon>Bacteria</taxon>
        <taxon>Pseudomonadati</taxon>
        <taxon>Pseudomonadota</taxon>
        <taxon>Alphaproteobacteria</taxon>
        <taxon>Rhodobacterales</taxon>
        <taxon>Paracoccaceae</taxon>
        <taxon>Limimaricola</taxon>
    </lineage>
</organism>
<dbReference type="InterPro" id="IPR036909">
    <property type="entry name" value="Cyt_c-like_dom_sf"/>
</dbReference>
<reference evidence="12 13" key="1">
    <citation type="submission" date="2013-03" db="EMBL/GenBank/DDBJ databases">
        <authorList>
            <person name="Fiebig A."/>
            <person name="Goeker M."/>
            <person name="Klenk H.-P.P."/>
        </authorList>
    </citation>
    <scope>NUCLEOTIDE SEQUENCE [LARGE SCALE GENOMIC DNA]</scope>
    <source>
        <strain evidence="12 13">DSM 17492</strain>
    </source>
</reference>
<evidence type="ECO:0000256" key="1">
    <source>
        <dbReference type="ARBA" id="ARBA00001926"/>
    </source>
</evidence>
<dbReference type="InterPro" id="IPR008168">
    <property type="entry name" value="Cyt_C_IC"/>
</dbReference>
<comment type="cofactor">
    <cofactor evidence="1">
        <name>heme c</name>
        <dbReference type="ChEBI" id="CHEBI:61717"/>
    </cofactor>
</comment>
<dbReference type="GO" id="GO:0020037">
    <property type="term" value="F:heme binding"/>
    <property type="evidence" value="ECO:0007669"/>
    <property type="project" value="InterPro"/>
</dbReference>
<evidence type="ECO:0000313" key="13">
    <source>
        <dbReference type="Proteomes" id="UP000025047"/>
    </source>
</evidence>
<evidence type="ECO:0000256" key="6">
    <source>
        <dbReference type="ARBA" id="ARBA00022982"/>
    </source>
</evidence>
<evidence type="ECO:0000256" key="3">
    <source>
        <dbReference type="ARBA" id="ARBA00022617"/>
    </source>
</evidence>
<dbReference type="OrthoDB" id="9811281at2"/>
<dbReference type="PANTHER" id="PTHR35008">
    <property type="entry name" value="BLL4482 PROTEIN-RELATED"/>
    <property type="match status" value="1"/>
</dbReference>
<evidence type="ECO:0000256" key="7">
    <source>
        <dbReference type="ARBA" id="ARBA00023004"/>
    </source>
</evidence>
<comment type="caution">
    <text evidence="12">The sequence shown here is derived from an EMBL/GenBank/DDBJ whole genome shotgun (WGS) entry which is preliminary data.</text>
</comment>
<evidence type="ECO:0000256" key="4">
    <source>
        <dbReference type="ARBA" id="ARBA00022660"/>
    </source>
</evidence>
<feature type="signal peptide" evidence="10">
    <location>
        <begin position="1"/>
        <end position="23"/>
    </location>
</feature>
<evidence type="ECO:0000256" key="9">
    <source>
        <dbReference type="SAM" id="MobiDB-lite"/>
    </source>
</evidence>
<evidence type="ECO:0000259" key="11">
    <source>
        <dbReference type="PROSITE" id="PS51007"/>
    </source>
</evidence>
<dbReference type="Gene3D" id="1.10.760.10">
    <property type="entry name" value="Cytochrome c-like domain"/>
    <property type="match status" value="1"/>
</dbReference>
<protein>
    <submittedName>
        <fullName evidence="12">Cytochrome c family protein</fullName>
    </submittedName>
</protein>
<keyword evidence="5 8" id="KW-0479">Metal-binding</keyword>
<evidence type="ECO:0000313" key="12">
    <source>
        <dbReference type="EMBL" id="EYD71464.1"/>
    </source>
</evidence>
<dbReference type="PATRIC" id="fig|1122180.6.peg.3099"/>
<dbReference type="Pfam" id="PF13442">
    <property type="entry name" value="Cytochrome_CBB3"/>
    <property type="match status" value="1"/>
</dbReference>
<dbReference type="AlphaFoldDB" id="A0A017HCF4"/>
<evidence type="ECO:0000256" key="8">
    <source>
        <dbReference type="PROSITE-ProRule" id="PRU00433"/>
    </source>
</evidence>
<keyword evidence="10" id="KW-0732">Signal</keyword>
<keyword evidence="3 8" id="KW-0349">Heme</keyword>
<dbReference type="PRINTS" id="PR00605">
    <property type="entry name" value="CYTCHROMECIC"/>
</dbReference>